<proteinExistence type="predicted"/>
<dbReference type="EMBL" id="CP012643">
    <property type="protein sequence ID" value="ALJ00023.1"/>
    <property type="molecule type" value="Genomic_DNA"/>
</dbReference>
<reference evidence="2 3" key="1">
    <citation type="submission" date="2015-08" db="EMBL/GenBank/DDBJ databases">
        <title>Complete genome sequence of Rufibacter tibetensis strain 1351t, a radiation-resistant bacterium from tibet plateau.</title>
        <authorList>
            <person name="Dai J."/>
        </authorList>
    </citation>
    <scope>NUCLEOTIDE SEQUENCE [LARGE SCALE GENOMIC DNA]</scope>
    <source>
        <strain evidence="2 3">1351</strain>
    </source>
</reference>
<evidence type="ECO:0000313" key="3">
    <source>
        <dbReference type="Proteomes" id="UP000061382"/>
    </source>
</evidence>
<dbReference type="STRING" id="512763.DC20_14865"/>
<dbReference type="KEGG" id="rti:DC20_14865"/>
<organism evidence="2 3">
    <name type="scientific">Rufibacter tibetensis</name>
    <dbReference type="NCBI Taxonomy" id="512763"/>
    <lineage>
        <taxon>Bacteria</taxon>
        <taxon>Pseudomonadati</taxon>
        <taxon>Bacteroidota</taxon>
        <taxon>Cytophagia</taxon>
        <taxon>Cytophagales</taxon>
        <taxon>Hymenobacteraceae</taxon>
        <taxon>Rufibacter</taxon>
    </lineage>
</organism>
<evidence type="ECO:0000256" key="1">
    <source>
        <dbReference type="SAM" id="MobiDB-lite"/>
    </source>
</evidence>
<keyword evidence="3" id="KW-1185">Reference proteome</keyword>
<accession>A0A0P0CZQ1</accession>
<dbReference type="AlphaFoldDB" id="A0A0P0CZQ1"/>
<dbReference type="Proteomes" id="UP000061382">
    <property type="component" value="Chromosome"/>
</dbReference>
<protein>
    <submittedName>
        <fullName evidence="2">Uncharacterized protein</fullName>
    </submittedName>
</protein>
<sequence length="76" mass="9007">MPERDQKLENSAKRPKPKVKRTEQACQMTSLIWDRFSEKGLKQEREFGTNPARIQRIIRPLEMNRAKPCSKRLIVI</sequence>
<gene>
    <name evidence="2" type="ORF">DC20_14865</name>
</gene>
<dbReference type="PATRIC" id="fig|512763.3.peg.3273"/>
<name>A0A0P0CZQ1_9BACT</name>
<feature type="region of interest" description="Disordered" evidence="1">
    <location>
        <begin position="1"/>
        <end position="24"/>
    </location>
</feature>
<feature type="compositionally biased region" description="Basic and acidic residues" evidence="1">
    <location>
        <begin position="1"/>
        <end position="12"/>
    </location>
</feature>
<evidence type="ECO:0000313" key="2">
    <source>
        <dbReference type="EMBL" id="ALJ00023.1"/>
    </source>
</evidence>